<gene>
    <name evidence="8" type="ORF">V6N12_010436</name>
</gene>
<dbReference type="SUPFAM" id="SSF48264">
    <property type="entry name" value="Cytochrome P450"/>
    <property type="match status" value="1"/>
</dbReference>
<reference evidence="8 9" key="1">
    <citation type="journal article" date="2024" name="G3 (Bethesda)">
        <title>Genome assembly of Hibiscus sabdariffa L. provides insights into metabolisms of medicinal natural products.</title>
        <authorList>
            <person name="Kim T."/>
        </authorList>
    </citation>
    <scope>NUCLEOTIDE SEQUENCE [LARGE SCALE GENOMIC DNA]</scope>
    <source>
        <strain evidence="8">TK-2024</strain>
        <tissue evidence="8">Old leaves</tissue>
    </source>
</reference>
<protein>
    <submittedName>
        <fullName evidence="8">Uncharacterized protein</fullName>
    </submittedName>
</protein>
<evidence type="ECO:0000256" key="1">
    <source>
        <dbReference type="ARBA" id="ARBA00001971"/>
    </source>
</evidence>
<dbReference type="PANTHER" id="PTHR24296">
    <property type="entry name" value="CYTOCHROME P450"/>
    <property type="match status" value="1"/>
</dbReference>
<dbReference type="Proteomes" id="UP001472677">
    <property type="component" value="Unassembled WGS sequence"/>
</dbReference>
<evidence type="ECO:0000256" key="4">
    <source>
        <dbReference type="ARBA" id="ARBA00022723"/>
    </source>
</evidence>
<proteinExistence type="inferred from homology"/>
<keyword evidence="9" id="KW-1185">Reference proteome</keyword>
<dbReference type="EMBL" id="JBBPBM010000012">
    <property type="protein sequence ID" value="KAK8562352.1"/>
    <property type="molecule type" value="Genomic_DNA"/>
</dbReference>
<evidence type="ECO:0000313" key="8">
    <source>
        <dbReference type="EMBL" id="KAK8562352.1"/>
    </source>
</evidence>
<sequence>MSCTIAIPFLARKQGFYTVTCHPKNIEHVLRTRFHNYPKGPRWQAAFHDLLGQGIFIQRKTAALEFTTRTLRQAMGRWVNRAIKNRLWRVLDQASDSMRRKQLICKTCCFV</sequence>
<dbReference type="Gene3D" id="1.10.630.10">
    <property type="entry name" value="Cytochrome P450"/>
    <property type="match status" value="1"/>
</dbReference>
<dbReference type="InterPro" id="IPR036396">
    <property type="entry name" value="Cyt_P450_sf"/>
</dbReference>
<organism evidence="8 9">
    <name type="scientific">Hibiscus sabdariffa</name>
    <name type="common">roselle</name>
    <dbReference type="NCBI Taxonomy" id="183260"/>
    <lineage>
        <taxon>Eukaryota</taxon>
        <taxon>Viridiplantae</taxon>
        <taxon>Streptophyta</taxon>
        <taxon>Embryophyta</taxon>
        <taxon>Tracheophyta</taxon>
        <taxon>Spermatophyta</taxon>
        <taxon>Magnoliopsida</taxon>
        <taxon>eudicotyledons</taxon>
        <taxon>Gunneridae</taxon>
        <taxon>Pentapetalae</taxon>
        <taxon>rosids</taxon>
        <taxon>malvids</taxon>
        <taxon>Malvales</taxon>
        <taxon>Malvaceae</taxon>
        <taxon>Malvoideae</taxon>
        <taxon>Hibiscus</taxon>
    </lineage>
</organism>
<keyword evidence="7" id="KW-0503">Monooxygenase</keyword>
<evidence type="ECO:0000256" key="2">
    <source>
        <dbReference type="ARBA" id="ARBA00010617"/>
    </source>
</evidence>
<keyword evidence="5" id="KW-0560">Oxidoreductase</keyword>
<comment type="caution">
    <text evidence="8">The sequence shown here is derived from an EMBL/GenBank/DDBJ whole genome shotgun (WGS) entry which is preliminary data.</text>
</comment>
<name>A0ABR2EMF0_9ROSI</name>
<evidence type="ECO:0000256" key="5">
    <source>
        <dbReference type="ARBA" id="ARBA00023002"/>
    </source>
</evidence>
<accession>A0ABR2EMF0</accession>
<keyword evidence="3" id="KW-0349">Heme</keyword>
<evidence type="ECO:0000313" key="9">
    <source>
        <dbReference type="Proteomes" id="UP001472677"/>
    </source>
</evidence>
<evidence type="ECO:0000256" key="7">
    <source>
        <dbReference type="ARBA" id="ARBA00023033"/>
    </source>
</evidence>
<keyword evidence="6" id="KW-0408">Iron</keyword>
<comment type="similarity">
    <text evidence="2">Belongs to the cytochrome P450 family.</text>
</comment>
<keyword evidence="4" id="KW-0479">Metal-binding</keyword>
<evidence type="ECO:0000256" key="3">
    <source>
        <dbReference type="ARBA" id="ARBA00022617"/>
    </source>
</evidence>
<comment type="cofactor">
    <cofactor evidence="1">
        <name>heme</name>
        <dbReference type="ChEBI" id="CHEBI:30413"/>
    </cofactor>
</comment>
<evidence type="ECO:0000256" key="6">
    <source>
        <dbReference type="ARBA" id="ARBA00023004"/>
    </source>
</evidence>